<evidence type="ECO:0000256" key="3">
    <source>
        <dbReference type="ARBA" id="ARBA00023015"/>
    </source>
</evidence>
<evidence type="ECO:0000313" key="9">
    <source>
        <dbReference type="Proteomes" id="UP000515123"/>
    </source>
</evidence>
<keyword evidence="2 6" id="KW-0678">Repressor</keyword>
<comment type="subcellular location">
    <subcellularLocation>
        <location evidence="1 6">Nucleus</location>
    </subcellularLocation>
</comment>
<feature type="compositionally biased region" description="Basic and acidic residues" evidence="7">
    <location>
        <begin position="282"/>
        <end position="291"/>
    </location>
</feature>
<keyword evidence="4 6" id="KW-0804">Transcription</keyword>
<dbReference type="Proteomes" id="UP000515123">
    <property type="component" value="Linkage group 10"/>
</dbReference>
<evidence type="ECO:0000256" key="2">
    <source>
        <dbReference type="ARBA" id="ARBA00022491"/>
    </source>
</evidence>
<evidence type="ECO:0000256" key="5">
    <source>
        <dbReference type="ARBA" id="ARBA00023242"/>
    </source>
</evidence>
<protein>
    <recommendedName>
        <fullName evidence="6">Transcription repressor</fullName>
    </recommendedName>
    <alternativeName>
        <fullName evidence="6">Ovate family protein</fullName>
    </alternativeName>
</protein>
<dbReference type="RefSeq" id="XP_020097041.1">
    <property type="nucleotide sequence ID" value="XM_020241452.1"/>
</dbReference>
<proteinExistence type="predicted"/>
<dbReference type="PANTHER" id="PTHR33057">
    <property type="entry name" value="TRANSCRIPTION REPRESSOR OFP7-RELATED"/>
    <property type="match status" value="1"/>
</dbReference>
<dbReference type="InterPro" id="IPR006458">
    <property type="entry name" value="Ovate_C"/>
</dbReference>
<name>A0A6P5FL36_ANACO</name>
<accession>A0A6P5FL36</accession>
<evidence type="ECO:0000313" key="10">
    <source>
        <dbReference type="RefSeq" id="XP_020097041.1"/>
    </source>
</evidence>
<evidence type="ECO:0000256" key="1">
    <source>
        <dbReference type="ARBA" id="ARBA00004123"/>
    </source>
</evidence>
<feature type="region of interest" description="Disordered" evidence="7">
    <location>
        <begin position="237"/>
        <end position="310"/>
    </location>
</feature>
<dbReference type="Gramene" id="Aco010758.1.mrna1">
    <property type="protein sequence ID" value="Aco010758.1.mrna1.cds1"/>
    <property type="gene ID" value="Aco010758.1.path1"/>
</dbReference>
<dbReference type="PANTHER" id="PTHR33057:SF17">
    <property type="entry name" value="TRANSCRIPTION REPRESSOR OFP8"/>
    <property type="match status" value="1"/>
</dbReference>
<dbReference type="AlphaFoldDB" id="A0A6P5FL36"/>
<dbReference type="Pfam" id="PF04844">
    <property type="entry name" value="Ovate"/>
    <property type="match status" value="1"/>
</dbReference>
<gene>
    <name evidence="10" type="primary">LOC109716133</name>
</gene>
<evidence type="ECO:0000256" key="6">
    <source>
        <dbReference type="RuleBase" id="RU367028"/>
    </source>
</evidence>
<sequence length="401" mass="44637">MGSNKSSSSKLKDRLARMFRPASLLRSSCNPSTSSASSAAAAAMSSANTSSRALLADVAHNPVFVPNTRTVDSDRNDLGRSLSFPITDDPRGHRTAPLPRISVDCGRCSRPHHRDAVPPPLIVKNAKRSNSSACKNTKVERRVRENGGFYETGGVAEGRTCPPVSPSSPSKSFSASRNYCYYNHHRCFNEAKLEDLTKKKTNKKTKKKKKKLLLTNSYGFTSSSSIESDDGYAFFSSEEEEEEEAGKRGEETETFFSSKSFSSDSSEFYRRPLPKHRSNTNTKEKEKEKEKKSRGRRRIRSRSVGSSCNSCNVKEGFRPLVSVAAASKEAKKKKGFAVVKRSSDPYADFRTSMVEMIVERQIFAADELERLLQSYLSLNSPRHHPIILQAFSDIWVALFGN</sequence>
<dbReference type="OrthoDB" id="1928390at2759"/>
<evidence type="ECO:0000256" key="7">
    <source>
        <dbReference type="SAM" id="MobiDB-lite"/>
    </source>
</evidence>
<evidence type="ECO:0000256" key="4">
    <source>
        <dbReference type="ARBA" id="ARBA00023163"/>
    </source>
</evidence>
<feature type="compositionally biased region" description="Low complexity" evidence="7">
    <location>
        <begin position="26"/>
        <end position="50"/>
    </location>
</feature>
<dbReference type="GO" id="GO:0005634">
    <property type="term" value="C:nucleus"/>
    <property type="evidence" value="ECO:0007669"/>
    <property type="project" value="UniProtKB-SubCell"/>
</dbReference>
<reference evidence="10" key="2">
    <citation type="submission" date="2025-08" db="UniProtKB">
        <authorList>
            <consortium name="RefSeq"/>
        </authorList>
    </citation>
    <scope>IDENTIFICATION</scope>
    <source>
        <tissue evidence="10">Leaf</tissue>
    </source>
</reference>
<dbReference type="GO" id="GO:0045892">
    <property type="term" value="P:negative regulation of DNA-templated transcription"/>
    <property type="evidence" value="ECO:0007669"/>
    <property type="project" value="UniProtKB-UniRule"/>
</dbReference>
<keyword evidence="9" id="KW-1185">Reference proteome</keyword>
<reference evidence="9" key="1">
    <citation type="journal article" date="2015" name="Nat. Genet.">
        <title>The pineapple genome and the evolution of CAM photosynthesis.</title>
        <authorList>
            <person name="Ming R."/>
            <person name="VanBuren R."/>
            <person name="Wai C.M."/>
            <person name="Tang H."/>
            <person name="Schatz M.C."/>
            <person name="Bowers J.E."/>
            <person name="Lyons E."/>
            <person name="Wang M.L."/>
            <person name="Chen J."/>
            <person name="Biggers E."/>
            <person name="Zhang J."/>
            <person name="Huang L."/>
            <person name="Zhang L."/>
            <person name="Miao W."/>
            <person name="Zhang J."/>
            <person name="Ye Z."/>
            <person name="Miao C."/>
            <person name="Lin Z."/>
            <person name="Wang H."/>
            <person name="Zhou H."/>
            <person name="Yim W.C."/>
            <person name="Priest H.D."/>
            <person name="Zheng C."/>
            <person name="Woodhouse M."/>
            <person name="Edger P.P."/>
            <person name="Guyot R."/>
            <person name="Guo H.B."/>
            <person name="Guo H."/>
            <person name="Zheng G."/>
            <person name="Singh R."/>
            <person name="Sharma A."/>
            <person name="Min X."/>
            <person name="Zheng Y."/>
            <person name="Lee H."/>
            <person name="Gurtowski J."/>
            <person name="Sedlazeck F.J."/>
            <person name="Harkess A."/>
            <person name="McKain M.R."/>
            <person name="Liao Z."/>
            <person name="Fang J."/>
            <person name="Liu J."/>
            <person name="Zhang X."/>
            <person name="Zhang Q."/>
            <person name="Hu W."/>
            <person name="Qin Y."/>
            <person name="Wang K."/>
            <person name="Chen L.Y."/>
            <person name="Shirley N."/>
            <person name="Lin Y.R."/>
            <person name="Liu L.Y."/>
            <person name="Hernandez A.G."/>
            <person name="Wright C.L."/>
            <person name="Bulone V."/>
            <person name="Tuskan G.A."/>
            <person name="Heath K."/>
            <person name="Zee F."/>
            <person name="Moore P.H."/>
            <person name="Sunkar R."/>
            <person name="Leebens-Mack J.H."/>
            <person name="Mockler T."/>
            <person name="Bennetzen J.L."/>
            <person name="Freeling M."/>
            <person name="Sankoff D."/>
            <person name="Paterson A.H."/>
            <person name="Zhu X."/>
            <person name="Yang X."/>
            <person name="Smith J.A."/>
            <person name="Cushman J.C."/>
            <person name="Paull R.E."/>
            <person name="Yu Q."/>
        </authorList>
    </citation>
    <scope>NUCLEOTIDE SEQUENCE [LARGE SCALE GENOMIC DNA]</scope>
    <source>
        <strain evidence="9">cv. F153</strain>
    </source>
</reference>
<dbReference type="NCBIfam" id="TIGR01568">
    <property type="entry name" value="A_thal_3678"/>
    <property type="match status" value="1"/>
</dbReference>
<feature type="region of interest" description="Disordered" evidence="7">
    <location>
        <begin position="22"/>
        <end position="50"/>
    </location>
</feature>
<organism evidence="9 10">
    <name type="scientific">Ananas comosus</name>
    <name type="common">Pineapple</name>
    <name type="synonym">Ananas ananas</name>
    <dbReference type="NCBI Taxonomy" id="4615"/>
    <lineage>
        <taxon>Eukaryota</taxon>
        <taxon>Viridiplantae</taxon>
        <taxon>Streptophyta</taxon>
        <taxon>Embryophyta</taxon>
        <taxon>Tracheophyta</taxon>
        <taxon>Spermatophyta</taxon>
        <taxon>Magnoliopsida</taxon>
        <taxon>Liliopsida</taxon>
        <taxon>Poales</taxon>
        <taxon>Bromeliaceae</taxon>
        <taxon>Bromelioideae</taxon>
        <taxon>Ananas</taxon>
    </lineage>
</organism>
<dbReference type="PROSITE" id="PS51754">
    <property type="entry name" value="OVATE"/>
    <property type="match status" value="1"/>
</dbReference>
<keyword evidence="5 6" id="KW-0539">Nucleus</keyword>
<feature type="domain" description="OVATE" evidence="8">
    <location>
        <begin position="338"/>
        <end position="397"/>
    </location>
</feature>
<dbReference type="GeneID" id="109716133"/>
<evidence type="ECO:0000259" key="8">
    <source>
        <dbReference type="PROSITE" id="PS51754"/>
    </source>
</evidence>
<feature type="compositionally biased region" description="Low complexity" evidence="7">
    <location>
        <begin position="254"/>
        <end position="266"/>
    </location>
</feature>
<keyword evidence="3 6" id="KW-0805">Transcription regulation</keyword>
<dbReference type="InterPro" id="IPR038933">
    <property type="entry name" value="Ovate"/>
</dbReference>
<feature type="compositionally biased region" description="Basic residues" evidence="7">
    <location>
        <begin position="292"/>
        <end position="301"/>
    </location>
</feature>
<comment type="function">
    <text evidence="6">Transcriptional repressor that regulates multiple aspects of plant growth and development.</text>
</comment>